<evidence type="ECO:0000256" key="2">
    <source>
        <dbReference type="ARBA" id="ARBA00022759"/>
    </source>
</evidence>
<dbReference type="RefSeq" id="WP_110717314.1">
    <property type="nucleotide sequence ID" value="NZ_PGFS01000001.1"/>
</dbReference>
<proteinExistence type="inferred from homology"/>
<dbReference type="InterPro" id="IPR011335">
    <property type="entry name" value="Restrct_endonuc-II-like"/>
</dbReference>
<keyword evidence="3 6" id="KW-0227">DNA damage</keyword>
<evidence type="ECO:0000256" key="1">
    <source>
        <dbReference type="ARBA" id="ARBA00022722"/>
    </source>
</evidence>
<evidence type="ECO:0000256" key="5">
    <source>
        <dbReference type="ARBA" id="ARBA00023204"/>
    </source>
</evidence>
<dbReference type="GO" id="GO:0004519">
    <property type="term" value="F:endonuclease activity"/>
    <property type="evidence" value="ECO:0007669"/>
    <property type="project" value="UniProtKB-KW"/>
</dbReference>
<dbReference type="EC" id="3.1.-.-" evidence="6"/>
<dbReference type="InterPro" id="IPR004603">
    <property type="entry name" value="DNA_mismatch_endonuc_vsr"/>
</dbReference>
<dbReference type="SUPFAM" id="SSF52980">
    <property type="entry name" value="Restriction endonuclease-like"/>
    <property type="match status" value="1"/>
</dbReference>
<dbReference type="Pfam" id="PF03852">
    <property type="entry name" value="Vsr"/>
    <property type="match status" value="1"/>
</dbReference>
<protein>
    <recommendedName>
        <fullName evidence="6">Very short patch repair endonuclease</fullName>
        <ecNumber evidence="6">3.1.-.-</ecNumber>
    </recommendedName>
</protein>
<organism evidence="8 9">
    <name type="scientific">Salinicola acroporae</name>
    <dbReference type="NCBI Taxonomy" id="1541440"/>
    <lineage>
        <taxon>Bacteria</taxon>
        <taxon>Pseudomonadati</taxon>
        <taxon>Pseudomonadota</taxon>
        <taxon>Gammaproteobacteria</taxon>
        <taxon>Oceanospirillales</taxon>
        <taxon>Halomonadaceae</taxon>
        <taxon>Salinicola</taxon>
    </lineage>
</organism>
<keyword evidence="2 6" id="KW-0255">Endonuclease</keyword>
<keyword evidence="9" id="KW-1185">Reference proteome</keyword>
<evidence type="ECO:0000313" key="8">
    <source>
        <dbReference type="EMBL" id="MDH4571115.1"/>
    </source>
</evidence>
<dbReference type="PIRSF" id="PIRSF018267">
    <property type="entry name" value="VSR_endonuc"/>
    <property type="match status" value="1"/>
</dbReference>
<gene>
    <name evidence="8" type="ORF">CUR86_00670</name>
</gene>
<evidence type="ECO:0000256" key="4">
    <source>
        <dbReference type="ARBA" id="ARBA00022801"/>
    </source>
</evidence>
<keyword evidence="1 6" id="KW-0540">Nuclease</keyword>
<dbReference type="Gene3D" id="3.40.960.10">
    <property type="entry name" value="VSR Endonuclease"/>
    <property type="match status" value="1"/>
</dbReference>
<evidence type="ECO:0000256" key="6">
    <source>
        <dbReference type="PIRNR" id="PIRNR018267"/>
    </source>
</evidence>
<reference evidence="8" key="2">
    <citation type="submission" date="2017-11" db="EMBL/GenBank/DDBJ databases">
        <authorList>
            <person name="Das S.K."/>
        </authorList>
    </citation>
    <scope>NUCLEOTIDE SEQUENCE</scope>
    <source>
        <strain evidence="8">S4-41</strain>
    </source>
</reference>
<feature type="region of interest" description="Disordered" evidence="7">
    <location>
        <begin position="1"/>
        <end position="23"/>
    </location>
</feature>
<comment type="caution">
    <text evidence="8">The sequence shown here is derived from an EMBL/GenBank/DDBJ whole genome shotgun (WGS) entry which is preliminary data.</text>
</comment>
<reference evidence="8" key="1">
    <citation type="journal article" date="2015" name="Antonie Van Leeuwenhoek">
        <title>Comparative 16S rRNA signatures and multilocus sequence analysis for the genus Salinicola and description of Salinicola acroporae sp. nov., isolated from coral Acropora digitifera.</title>
        <authorList>
            <person name="Lepcha R.T."/>
            <person name="Poddar A."/>
            <person name="Schumann P."/>
            <person name="Das S.K."/>
        </authorList>
    </citation>
    <scope>NUCLEOTIDE SEQUENCE</scope>
    <source>
        <strain evidence="8">S4-41</strain>
    </source>
</reference>
<accession>A0ABT6I1A2</accession>
<dbReference type="NCBIfam" id="TIGR00632">
    <property type="entry name" value="vsr"/>
    <property type="match status" value="1"/>
</dbReference>
<dbReference type="CDD" id="cd00221">
    <property type="entry name" value="Vsr"/>
    <property type="match status" value="1"/>
</dbReference>
<comment type="similarity">
    <text evidence="6">Belongs to the vsr family.</text>
</comment>
<comment type="function">
    <text evidence="6">May nick specific sequences that contain T:G mispairs resulting from m5C-deamination.</text>
</comment>
<dbReference type="Proteomes" id="UP001162135">
    <property type="component" value="Unassembled WGS sequence"/>
</dbReference>
<sequence>MTDTLTPSERSERMSRVRGKDTKPEMRLRRMVHAMGFRYRLHAKYLPGKPDLVFPSRRAVVFMHGCFWHRHEGCKLARMPKSRVSFWREKLEANRQRDRRNQLRLQEMGWRVLIVWECQLSTPEDTARRVRDFLNEAEVDHDEIG</sequence>
<keyword evidence="5 6" id="KW-0234">DNA repair</keyword>
<feature type="compositionally biased region" description="Basic and acidic residues" evidence="7">
    <location>
        <begin position="9"/>
        <end position="23"/>
    </location>
</feature>
<name>A0ABT6I1A2_9GAMM</name>
<dbReference type="EMBL" id="PGFS01000001">
    <property type="protein sequence ID" value="MDH4571115.1"/>
    <property type="molecule type" value="Genomic_DNA"/>
</dbReference>
<evidence type="ECO:0000313" key="9">
    <source>
        <dbReference type="Proteomes" id="UP001162135"/>
    </source>
</evidence>
<keyword evidence="4 6" id="KW-0378">Hydrolase</keyword>
<evidence type="ECO:0000256" key="3">
    <source>
        <dbReference type="ARBA" id="ARBA00022763"/>
    </source>
</evidence>
<evidence type="ECO:0000256" key="7">
    <source>
        <dbReference type="SAM" id="MobiDB-lite"/>
    </source>
</evidence>